<keyword evidence="1" id="KW-0472">Membrane</keyword>
<evidence type="ECO:0000313" key="3">
    <source>
        <dbReference type="Proteomes" id="UP001447374"/>
    </source>
</evidence>
<feature type="transmembrane region" description="Helical" evidence="1">
    <location>
        <begin position="16"/>
        <end position="41"/>
    </location>
</feature>
<comment type="caution">
    <text evidence="2">The sequence shown here is derived from an EMBL/GenBank/DDBJ whole genome shotgun (WGS) entry which is preliminary data.</text>
</comment>
<organism evidence="2 3">
    <name type="scientific">Franconibacter daqui</name>
    <dbReference type="NCBI Taxonomy" id="2047724"/>
    <lineage>
        <taxon>Bacteria</taxon>
        <taxon>Pseudomonadati</taxon>
        <taxon>Pseudomonadota</taxon>
        <taxon>Gammaproteobacteria</taxon>
        <taxon>Enterobacterales</taxon>
        <taxon>Enterobacteriaceae</taxon>
        <taxon>Franconibacter</taxon>
    </lineage>
</organism>
<evidence type="ECO:0000313" key="2">
    <source>
        <dbReference type="EMBL" id="MER0124288.1"/>
    </source>
</evidence>
<gene>
    <name evidence="2" type="ORF">ABQG75_00835</name>
</gene>
<keyword evidence="1" id="KW-0812">Transmembrane</keyword>
<keyword evidence="3" id="KW-1185">Reference proteome</keyword>
<name>A0ABV1PHG0_9ENTR</name>
<keyword evidence="1" id="KW-1133">Transmembrane helix</keyword>
<protein>
    <submittedName>
        <fullName evidence="2">Holin</fullName>
    </submittedName>
</protein>
<evidence type="ECO:0000256" key="1">
    <source>
        <dbReference type="SAM" id="Phobius"/>
    </source>
</evidence>
<proteinExistence type="predicted"/>
<sequence>MSIFPLTELSHITNSVANFDVVCSKASLFSGALCGALIYMLNLTNISLSRRIFYFLISFLLAINCAEVASHLLVTIIAKFINPPPQINCAFSAALMGAVVVRVINVASDNIIKYFPGNK</sequence>
<dbReference type="EMBL" id="JBEHGX010000001">
    <property type="protein sequence ID" value="MER0124288.1"/>
    <property type="molecule type" value="Genomic_DNA"/>
</dbReference>
<reference evidence="2 3" key="1">
    <citation type="submission" date="2024-06" db="EMBL/GenBank/DDBJ databases">
        <title>Fanconibacter daqui strain Q02 whole shotgun sequencing project.</title>
        <authorList>
            <person name="Rodrigues J.W.A."/>
            <person name="Viana L.C."/>
            <person name="Vieira E.C."/>
            <person name="Souza F.O.L."/>
            <person name="Alegria O.C."/>
            <person name="Patroca S."/>
            <person name="Cruz A.C.R."/>
            <person name="Nunes A.R.C."/>
        </authorList>
    </citation>
    <scope>NUCLEOTIDE SEQUENCE [LARGE SCALE GENOMIC DNA]</scope>
    <source>
        <strain evidence="2 3">Q02</strain>
    </source>
</reference>
<dbReference type="Proteomes" id="UP001447374">
    <property type="component" value="Unassembled WGS sequence"/>
</dbReference>
<feature type="transmembrane region" description="Helical" evidence="1">
    <location>
        <begin position="90"/>
        <end position="112"/>
    </location>
</feature>
<feature type="transmembrane region" description="Helical" evidence="1">
    <location>
        <begin position="53"/>
        <end position="78"/>
    </location>
</feature>
<dbReference type="RefSeq" id="WP_071788772.1">
    <property type="nucleotide sequence ID" value="NZ_BMKJ01000001.1"/>
</dbReference>
<accession>A0ABV1PHG0</accession>